<comment type="catalytic activity">
    <reaction evidence="2">
        <text>Hydrolysis of proteins in presence of ATP.</text>
        <dbReference type="EC" id="3.4.21.53"/>
    </reaction>
</comment>
<dbReference type="PANTHER" id="PTHR10046">
    <property type="entry name" value="ATP DEPENDENT LON PROTEASE FAMILY MEMBER"/>
    <property type="match status" value="1"/>
</dbReference>
<gene>
    <name evidence="4" type="primary">lon_2</name>
    <name evidence="4" type="ORF">ROH8110_02994</name>
</gene>
<dbReference type="SUPFAM" id="SSF52540">
    <property type="entry name" value="P-loop containing nucleoside triphosphate hydrolases"/>
    <property type="match status" value="1"/>
</dbReference>
<dbReference type="GO" id="GO:0004252">
    <property type="term" value="F:serine-type endopeptidase activity"/>
    <property type="evidence" value="ECO:0007669"/>
    <property type="project" value="UniProtKB-UniRule"/>
</dbReference>
<protein>
    <recommendedName>
        <fullName evidence="2">endopeptidase La</fullName>
        <ecNumber evidence="2">3.4.21.53</ecNumber>
    </recommendedName>
</protein>
<dbReference type="GO" id="GO:0006508">
    <property type="term" value="P:proteolysis"/>
    <property type="evidence" value="ECO:0007669"/>
    <property type="project" value="UniProtKB-KW"/>
</dbReference>
<dbReference type="Proteomes" id="UP000193207">
    <property type="component" value="Unassembled WGS sequence"/>
</dbReference>
<proteinExistence type="inferred from homology"/>
<sequence length="817" mass="88432">MNDPTDPVHPAPLPAAALCMPVSAAEFDFATTADLPAETGWLGQDRAVDAIRMAASIRHGDFNAFVLGMPGTGRHRIVDAILKEAAATRARPNDWVYVNNFETPHKPTAIELPPGIGTRLRKAMEALVDDLANAIPALFESEDYQSRRNTIEQGFAEAHEEAMSALFERARARNVAILRTPMGFTVTGLHDGEVLTPDKYEALSEAEQEKVDTAVDEIQDALGEILKAAPAREKDHRRQVEELNYEMARAGVEDAIADVTATLPEIDALRAYLETVRADLIENAQIFLMRDDQMQGGPFPGATSKHYTRPQFQRYAVNVIVGDGGTDEGGGAPVIRESLPTLGNLIGRIEYASEMGALVTNFTMIRPGALHRANGGFIVLDALHVLSEPFAWDALKRCLRTGEISIYSPGERLSLVSTVSLDPDPIPLRTRVILVGERMHYYLLSALDPDFAHLFKLEADLDDHLPDDAGARQGFARMIGTIARRAGIRPLDPGAVAAILREATRLAGDAERLTLNTDTLSDILREADHWADGNGHDAITPRDIETALLERERRASRIRELSHESITRETVLIDTDGAAIGQINALSVLQVGGYAFGRPSRLTARTRMGGGKLVDIERETELGGAIHSKGVLILQGYLAATYATDMPMSLWASLVFEQSYGGVDGDSASAAELLALVSSLAEAPIDQSFAITGSINQFGAIQAIGGVNEKIEGFFDICAARGLTGRQGVLIPAANTKHLALRRRVIEAVESDRFRIIPVAHVDEAIALLMGSRAGARDADGAYPDGSINARVEARLRGFADARRAYGRTMNEQGGKS</sequence>
<dbReference type="Gene3D" id="3.30.230.10">
    <property type="match status" value="1"/>
</dbReference>
<dbReference type="InterPro" id="IPR014721">
    <property type="entry name" value="Ribsml_uS5_D2-typ_fold_subgr"/>
</dbReference>
<organism evidence="4 5">
    <name type="scientific">Roseovarius halotolerans</name>
    <dbReference type="NCBI Taxonomy" id="505353"/>
    <lineage>
        <taxon>Bacteria</taxon>
        <taxon>Pseudomonadati</taxon>
        <taxon>Pseudomonadota</taxon>
        <taxon>Alphaproteobacteria</taxon>
        <taxon>Rhodobacterales</taxon>
        <taxon>Roseobacteraceae</taxon>
        <taxon>Roseovarius</taxon>
    </lineage>
</organism>
<dbReference type="Pfam" id="PF20436">
    <property type="entry name" value="LonB_AAA-LID"/>
    <property type="match status" value="1"/>
</dbReference>
<comment type="similarity">
    <text evidence="2">Belongs to the peptidase S16 family.</text>
</comment>
<reference evidence="4 5" key="1">
    <citation type="submission" date="2017-03" db="EMBL/GenBank/DDBJ databases">
        <authorList>
            <person name="Afonso C.L."/>
            <person name="Miller P.J."/>
            <person name="Scott M.A."/>
            <person name="Spackman E."/>
            <person name="Goraichik I."/>
            <person name="Dimitrov K.M."/>
            <person name="Suarez D.L."/>
            <person name="Swayne D.E."/>
        </authorList>
    </citation>
    <scope>NUCLEOTIDE SEQUENCE [LARGE SCALE GENOMIC DNA]</scope>
    <source>
        <strain evidence="4 5">CECT 8110</strain>
    </source>
</reference>
<dbReference type="SUPFAM" id="SSF54211">
    <property type="entry name" value="Ribosomal protein S5 domain 2-like"/>
    <property type="match status" value="1"/>
</dbReference>
<name>A0A1X6ZNU2_9RHOB</name>
<keyword evidence="5" id="KW-1185">Reference proteome</keyword>
<keyword evidence="1 2" id="KW-0645">Protease</keyword>
<feature type="active site" evidence="2">
    <location>
        <position position="667"/>
    </location>
</feature>
<dbReference type="EC" id="3.4.21.53" evidence="2"/>
<dbReference type="InterPro" id="IPR020568">
    <property type="entry name" value="Ribosomal_Su5_D2-typ_SF"/>
</dbReference>
<evidence type="ECO:0000256" key="2">
    <source>
        <dbReference type="PROSITE-ProRule" id="PRU01122"/>
    </source>
</evidence>
<evidence type="ECO:0000313" key="5">
    <source>
        <dbReference type="Proteomes" id="UP000193207"/>
    </source>
</evidence>
<dbReference type="InterPro" id="IPR046844">
    <property type="entry name" value="Lon-like_helical"/>
</dbReference>
<dbReference type="PRINTS" id="PR00830">
    <property type="entry name" value="ENDOLAPTASE"/>
</dbReference>
<accession>A0A1X6ZNU2</accession>
<dbReference type="Pfam" id="PF20437">
    <property type="entry name" value="LonC_helical"/>
    <property type="match status" value="1"/>
</dbReference>
<dbReference type="InterPro" id="IPR041699">
    <property type="entry name" value="AAA_32"/>
</dbReference>
<evidence type="ECO:0000259" key="3">
    <source>
        <dbReference type="PROSITE" id="PS51786"/>
    </source>
</evidence>
<dbReference type="Pfam" id="PF13654">
    <property type="entry name" value="AAA_32"/>
    <property type="match status" value="1"/>
</dbReference>
<dbReference type="AlphaFoldDB" id="A0A1X6ZNU2"/>
<dbReference type="Gene3D" id="1.10.8.60">
    <property type="match status" value="1"/>
</dbReference>
<dbReference type="PROSITE" id="PS51786">
    <property type="entry name" value="LON_PROTEOLYTIC"/>
    <property type="match status" value="1"/>
</dbReference>
<dbReference type="InterPro" id="IPR027417">
    <property type="entry name" value="P-loop_NTPase"/>
</dbReference>
<dbReference type="RefSeq" id="WP_085818557.1">
    <property type="nucleotide sequence ID" value="NZ_FWFU01000004.1"/>
</dbReference>
<evidence type="ECO:0000313" key="4">
    <source>
        <dbReference type="EMBL" id="SLN55195.1"/>
    </source>
</evidence>
<feature type="domain" description="Lon proteolytic" evidence="3">
    <location>
        <begin position="577"/>
        <end position="772"/>
    </location>
</feature>
<dbReference type="Gene3D" id="3.40.50.300">
    <property type="entry name" value="P-loop containing nucleotide triphosphate hydrolases"/>
    <property type="match status" value="2"/>
</dbReference>
<feature type="active site" evidence="2">
    <location>
        <position position="710"/>
    </location>
</feature>
<dbReference type="OrthoDB" id="9758568at2"/>
<dbReference type="InterPro" id="IPR008269">
    <property type="entry name" value="Lon_proteolytic"/>
</dbReference>
<keyword evidence="2" id="KW-0720">Serine protease</keyword>
<dbReference type="GO" id="GO:0005524">
    <property type="term" value="F:ATP binding"/>
    <property type="evidence" value="ECO:0007669"/>
    <property type="project" value="InterPro"/>
</dbReference>
<dbReference type="GO" id="GO:0004176">
    <property type="term" value="F:ATP-dependent peptidase activity"/>
    <property type="evidence" value="ECO:0007669"/>
    <property type="project" value="UniProtKB-UniRule"/>
</dbReference>
<keyword evidence="2 4" id="KW-0378">Hydrolase</keyword>
<dbReference type="InterPro" id="IPR046843">
    <property type="entry name" value="LonB_AAA-LID"/>
</dbReference>
<dbReference type="Pfam" id="PF05362">
    <property type="entry name" value="Lon_C"/>
    <property type="match status" value="1"/>
</dbReference>
<dbReference type="GO" id="GO:0030163">
    <property type="term" value="P:protein catabolic process"/>
    <property type="evidence" value="ECO:0007669"/>
    <property type="project" value="InterPro"/>
</dbReference>
<dbReference type="EMBL" id="FWFU01000004">
    <property type="protein sequence ID" value="SLN55195.1"/>
    <property type="molecule type" value="Genomic_DNA"/>
</dbReference>
<evidence type="ECO:0000256" key="1">
    <source>
        <dbReference type="ARBA" id="ARBA00022670"/>
    </source>
</evidence>
<dbReference type="InterPro" id="IPR027065">
    <property type="entry name" value="Lon_Prtase"/>
</dbReference>